<evidence type="ECO:0000313" key="3">
    <source>
        <dbReference type="Proteomes" id="UP000594759"/>
    </source>
</evidence>
<reference evidence="2 3" key="1">
    <citation type="submission" date="2020-11" db="EMBL/GenBank/DDBJ databases">
        <title>Pedobacter endophytica, an endophytic bacteria isolated form Carex pumila.</title>
        <authorList>
            <person name="Peng Y."/>
            <person name="Jiang L."/>
            <person name="Lee J."/>
        </authorList>
    </citation>
    <scope>NUCLEOTIDE SEQUENCE [LARGE SCALE GENOMIC DNA]</scope>
    <source>
        <strain evidence="2 3">JBR3-12</strain>
    </source>
</reference>
<evidence type="ECO:0000313" key="2">
    <source>
        <dbReference type="EMBL" id="QPH40487.1"/>
    </source>
</evidence>
<dbReference type="AlphaFoldDB" id="A0A7S9L0Z3"/>
<gene>
    <name evidence="2" type="ORF">IZT61_04175</name>
</gene>
<proteinExistence type="predicted"/>
<dbReference type="KEGG" id="pex:IZT61_04175"/>
<organism evidence="2 3">
    <name type="scientific">Pedobacter endophyticus</name>
    <dbReference type="NCBI Taxonomy" id="2789740"/>
    <lineage>
        <taxon>Bacteria</taxon>
        <taxon>Pseudomonadati</taxon>
        <taxon>Bacteroidota</taxon>
        <taxon>Sphingobacteriia</taxon>
        <taxon>Sphingobacteriales</taxon>
        <taxon>Sphingobacteriaceae</taxon>
        <taxon>Pedobacter</taxon>
    </lineage>
</organism>
<dbReference type="Proteomes" id="UP000594759">
    <property type="component" value="Chromosome"/>
</dbReference>
<evidence type="ECO:0000256" key="1">
    <source>
        <dbReference type="SAM" id="MobiDB-lite"/>
    </source>
</evidence>
<keyword evidence="3" id="KW-1185">Reference proteome</keyword>
<dbReference type="RefSeq" id="WP_196099941.1">
    <property type="nucleotide sequence ID" value="NZ_CP064939.1"/>
</dbReference>
<sequence length="160" mass="18111">MNNENFDYKSIPGWGMDIDSENEPTYPMKTYTGDDHKRSNYEKSPPQPVNIELLKSTERPQNSMVFGTSVPPSGLSGMIRRYAFKHSEDRYRHWIPLILADRVNAWEGIVEDLKSGIVPNIFAERGLKAELKYNPAGLAKKVVVGLVVGGLLIKYLTKKK</sequence>
<feature type="region of interest" description="Disordered" evidence="1">
    <location>
        <begin position="25"/>
        <end position="47"/>
    </location>
</feature>
<feature type="compositionally biased region" description="Basic and acidic residues" evidence="1">
    <location>
        <begin position="32"/>
        <end position="41"/>
    </location>
</feature>
<protein>
    <submittedName>
        <fullName evidence="2">Uncharacterized protein</fullName>
    </submittedName>
</protein>
<dbReference type="EMBL" id="CP064939">
    <property type="protein sequence ID" value="QPH40487.1"/>
    <property type="molecule type" value="Genomic_DNA"/>
</dbReference>
<name>A0A7S9L0Z3_9SPHI</name>
<accession>A0A7S9L0Z3</accession>